<keyword evidence="3" id="KW-1185">Reference proteome</keyword>
<gene>
    <name evidence="2" type="ORF">Gilli_2870</name>
</gene>
<dbReference type="Pfam" id="PF05834">
    <property type="entry name" value="Lycopene_cycl"/>
    <property type="match status" value="1"/>
</dbReference>
<organism evidence="2 3">
    <name type="scientific">Gillisia limnaea (strain DSM 15749 / LMG 21470 / R-8282)</name>
    <dbReference type="NCBI Taxonomy" id="865937"/>
    <lineage>
        <taxon>Bacteria</taxon>
        <taxon>Pseudomonadati</taxon>
        <taxon>Bacteroidota</taxon>
        <taxon>Flavobacteriia</taxon>
        <taxon>Flavobacteriales</taxon>
        <taxon>Flavobacteriaceae</taxon>
        <taxon>Gillisia</taxon>
    </lineage>
</organism>
<dbReference type="SUPFAM" id="SSF51905">
    <property type="entry name" value="FAD/NAD(P)-binding domain"/>
    <property type="match status" value="1"/>
</dbReference>
<accession>H2C067</accession>
<keyword evidence="1" id="KW-0472">Membrane</keyword>
<name>H2C067_GILLR</name>
<dbReference type="AlphaFoldDB" id="H2C067"/>
<sequence length="379" mass="44220">MWSSNFYYVIVGGGLAGLQLALEFSRDLFFKGKSIAIIDPNLNNQGDKTWCFWEKGAGKWDDIVTKNWEKAKFISSTTNKTLELSPYTYKMIRSVDFYTKVKKELEATGDFHFIEDEITTIDPVRMIAEGRKRGYTATHFFDSRISSEYLEDPKSSKIFQHFKGWVIETEKPQFDRSVFTMMDYRLKFKESTSFTYVLPLSENKALVEFTFFTPFLTEEAVYDEYLKNYIEHILKIENYKITESEMGVIPMTDYPFHSESIPEITKIGTGGSWVKGSTGYSFKHTEKKVAQIIENIHAGKAPSKDLIKNRFGWYDGIFLDVLKENNDLGEDIFSKFYTKNTPQEIFKYLDEETSLSEEIKIMISLFHPVFIKSFFRKTF</sequence>
<reference evidence="3" key="1">
    <citation type="journal article" date="2012" name="Stand. Genomic Sci.">
        <title>Genome sequence of the Antarctic rhodopsins-containing flavobacterium Gillisia limnaea type strain (R-8282(T)).</title>
        <authorList>
            <person name="Riedel T."/>
            <person name="Held B."/>
            <person name="Nolan M."/>
            <person name="Lucas S."/>
            <person name="Lapidus A."/>
            <person name="Tice H."/>
            <person name="Del Rio T.G."/>
            <person name="Cheng J.F."/>
            <person name="Han C."/>
            <person name="Tapia R."/>
            <person name="Goodwin L.A."/>
            <person name="Pitluck S."/>
            <person name="Liolios K."/>
            <person name="Mavromatis K."/>
            <person name="Pagani I."/>
            <person name="Ivanova N."/>
            <person name="Mikhailova N."/>
            <person name="Pati A."/>
            <person name="Chen A."/>
            <person name="Palaniappan K."/>
            <person name="Land M."/>
            <person name="Rohde M."/>
            <person name="Tindall B.J."/>
            <person name="Detter J.C."/>
            <person name="Goker M."/>
            <person name="Bristow J."/>
            <person name="Eisen J.A."/>
            <person name="Markowitz V."/>
            <person name="Hugenholtz P."/>
            <person name="Kyrpides N.C."/>
            <person name="Klenk H.P."/>
            <person name="Woyke T."/>
        </authorList>
    </citation>
    <scope>NUCLEOTIDE SEQUENCE [LARGE SCALE GENOMIC DNA]</scope>
    <source>
        <strain evidence="3">DSM 15749 / LMG 21470 / R-8282</strain>
    </source>
</reference>
<dbReference type="Proteomes" id="UP000003844">
    <property type="component" value="Unassembled WGS sequence"/>
</dbReference>
<protein>
    <submittedName>
        <fullName evidence="2">Lycopene beta and epsilon cyclase</fullName>
    </submittedName>
</protein>
<keyword evidence="1" id="KW-0812">Transmembrane</keyword>
<evidence type="ECO:0000256" key="1">
    <source>
        <dbReference type="SAM" id="Phobius"/>
    </source>
</evidence>
<keyword evidence="1" id="KW-1133">Transmembrane helix</keyword>
<evidence type="ECO:0000313" key="2">
    <source>
        <dbReference type="EMBL" id="EHQ03483.1"/>
    </source>
</evidence>
<dbReference type="OrthoDB" id="24355at2"/>
<dbReference type="HOGENOM" id="CLU_042644_0_0_10"/>
<proteinExistence type="predicted"/>
<dbReference type="STRING" id="865937.Gilli_2870"/>
<dbReference type="EMBL" id="JH594606">
    <property type="protein sequence ID" value="EHQ03483.1"/>
    <property type="molecule type" value="Genomic_DNA"/>
</dbReference>
<feature type="transmembrane region" description="Helical" evidence="1">
    <location>
        <begin position="6"/>
        <end position="24"/>
    </location>
</feature>
<evidence type="ECO:0000313" key="3">
    <source>
        <dbReference type="Proteomes" id="UP000003844"/>
    </source>
</evidence>
<dbReference type="InterPro" id="IPR036188">
    <property type="entry name" value="FAD/NAD-bd_sf"/>
</dbReference>
<dbReference type="RefSeq" id="WP_006989789.1">
    <property type="nucleotide sequence ID" value="NZ_JH594606.1"/>
</dbReference>
<dbReference type="eggNOG" id="COG0654">
    <property type="taxonomic scope" value="Bacteria"/>
</dbReference>